<dbReference type="Proteomes" id="UP001342826">
    <property type="component" value="Unassembled WGS sequence"/>
</dbReference>
<dbReference type="SUPFAM" id="SSF49464">
    <property type="entry name" value="Carboxypeptidase regulatory domain-like"/>
    <property type="match status" value="1"/>
</dbReference>
<dbReference type="PANTHER" id="PTHR36108:SF13">
    <property type="entry name" value="COLOSSIN-B-RELATED"/>
    <property type="match status" value="1"/>
</dbReference>
<evidence type="ECO:0000256" key="1">
    <source>
        <dbReference type="ARBA" id="ARBA00007257"/>
    </source>
</evidence>
<keyword evidence="2" id="KW-0964">Secreted</keyword>
<evidence type="ECO:0000313" key="4">
    <source>
        <dbReference type="EMBL" id="MED4402393.1"/>
    </source>
</evidence>
<dbReference type="RefSeq" id="WP_066232601.1">
    <property type="nucleotide sequence ID" value="NZ_JARTFQ010000005.1"/>
</dbReference>
<dbReference type="EMBL" id="JARTFS010000011">
    <property type="protein sequence ID" value="MED4402393.1"/>
    <property type="molecule type" value="Genomic_DNA"/>
</dbReference>
<dbReference type="InterPro" id="IPR008969">
    <property type="entry name" value="CarboxyPept-like_regulatory"/>
</dbReference>
<dbReference type="PANTHER" id="PTHR36108">
    <property type="entry name" value="COLOSSIN-B-RELATED"/>
    <property type="match status" value="1"/>
</dbReference>
<evidence type="ECO:0000256" key="2">
    <source>
        <dbReference type="ARBA" id="ARBA00022525"/>
    </source>
</evidence>
<evidence type="ECO:0000256" key="3">
    <source>
        <dbReference type="ARBA" id="ARBA00022729"/>
    </source>
</evidence>
<protein>
    <submittedName>
        <fullName evidence="4">Carboxypeptidase regulatory-like domain-containing protein</fullName>
    </submittedName>
</protein>
<dbReference type="GeneID" id="301142199"/>
<organism evidence="4 5">
    <name type="scientific">Metabacillus fastidiosus</name>
    <dbReference type="NCBI Taxonomy" id="1458"/>
    <lineage>
        <taxon>Bacteria</taxon>
        <taxon>Bacillati</taxon>
        <taxon>Bacillota</taxon>
        <taxon>Bacilli</taxon>
        <taxon>Bacillales</taxon>
        <taxon>Bacillaceae</taxon>
        <taxon>Metabacillus</taxon>
    </lineage>
</organism>
<comment type="caution">
    <text evidence="4">The sequence shown here is derived from an EMBL/GenBank/DDBJ whole genome shotgun (WGS) entry which is preliminary data.</text>
</comment>
<dbReference type="SUPFAM" id="SSF49478">
    <property type="entry name" value="Cna protein B-type domain"/>
    <property type="match status" value="2"/>
</dbReference>
<dbReference type="Pfam" id="PF13620">
    <property type="entry name" value="CarboxypepD_reg"/>
    <property type="match status" value="3"/>
</dbReference>
<accession>A0ABU6P0C7</accession>
<keyword evidence="5" id="KW-1185">Reference proteome</keyword>
<gene>
    <name evidence="4" type="ORF">P9271_13815</name>
</gene>
<proteinExistence type="inferred from homology"/>
<dbReference type="Gene3D" id="2.60.40.1120">
    <property type="entry name" value="Carboxypeptidase-like, regulatory domain"/>
    <property type="match status" value="3"/>
</dbReference>
<evidence type="ECO:0000313" key="5">
    <source>
        <dbReference type="Proteomes" id="UP001342826"/>
    </source>
</evidence>
<sequence length="286" mass="30501">MAITDRYKLQPSPLITIDGHESEASNLQLTIAPTTDAGNISGIVRKADGTPLSNATVKLFTSGGTPFEHTNSNAAGRFIFPRVPVGSYFITASEPTYLTPLRIPVTVLRDRDTDVVITMQQDPDANKNAVFGIIQNSVNNQPIDDTTVELFRVNGTTNELVGIVSSNAEGQYLFANLNNGTYFATASKPGFLSSQGTPFTVTDRDFASSNLILAEDPDANTGTISGIVTDNQSNQPIVNAIVALYSVSNGVEMIIDISKTNAGGLYLFGDLPSGTYRVKATVQVET</sequence>
<reference evidence="4 5" key="1">
    <citation type="submission" date="2023-03" db="EMBL/GenBank/DDBJ databases">
        <title>Bacillus Genome Sequencing.</title>
        <authorList>
            <person name="Dunlap C."/>
        </authorList>
    </citation>
    <scope>NUCLEOTIDE SEQUENCE [LARGE SCALE GENOMIC DNA]</scope>
    <source>
        <strain evidence="4 5">NRS-1717</strain>
    </source>
</reference>
<comment type="similarity">
    <text evidence="1">Belongs to the serine-aspartate repeat-containing protein (SDr) family.</text>
</comment>
<name>A0ABU6P0C7_9BACI</name>
<keyword evidence="3" id="KW-0732">Signal</keyword>